<dbReference type="PROSITE" id="PS51257">
    <property type="entry name" value="PROKAR_LIPOPROTEIN"/>
    <property type="match status" value="1"/>
</dbReference>
<gene>
    <name evidence="2" type="ORF">JKG61_12255</name>
</gene>
<dbReference type="EMBL" id="JAERTY010000006">
    <property type="protein sequence ID" value="MBL1409526.1"/>
    <property type="molecule type" value="Genomic_DNA"/>
</dbReference>
<dbReference type="RefSeq" id="WP_202103281.1">
    <property type="nucleotide sequence ID" value="NZ_JAERTY010000006.1"/>
</dbReference>
<evidence type="ECO:0008006" key="4">
    <source>
        <dbReference type="Google" id="ProtNLM"/>
    </source>
</evidence>
<sequence>MKFQSIFLICVASGLALISLSCSSDPDGNEPLILPGDIKSSSIAVVDVSGEKNIAGYYQIDGLLSSNVRQTVGSSKVAATYVPIEAGLRKLSIGGFKDTIRIKEANYYTVMVYNKDSIGLSLDASYHNNLFNAGPQIRWNIADETPSDYRVDIKSDTVLISDVKPNIFTSTLIADKAFLYLYRRGVNKELARAEVPTALNSKETVKFTKGSSAQEYLVEVFSQRVKL</sequence>
<keyword evidence="3" id="KW-1185">Reference proteome</keyword>
<feature type="signal peptide" evidence="1">
    <location>
        <begin position="1"/>
        <end position="24"/>
    </location>
</feature>
<feature type="chain" id="PRO_5045761293" description="DUF4397 domain-containing protein" evidence="1">
    <location>
        <begin position="25"/>
        <end position="227"/>
    </location>
</feature>
<reference evidence="2 3" key="1">
    <citation type="submission" date="2021-01" db="EMBL/GenBank/DDBJ databases">
        <title>C459-1 draft genome sequence.</title>
        <authorList>
            <person name="Zhang X.-F."/>
        </authorList>
    </citation>
    <scope>NUCLEOTIDE SEQUENCE [LARGE SCALE GENOMIC DNA]</scope>
    <source>
        <strain evidence="3">C459-1</strain>
    </source>
</reference>
<evidence type="ECO:0000313" key="3">
    <source>
        <dbReference type="Proteomes" id="UP000625283"/>
    </source>
</evidence>
<evidence type="ECO:0000256" key="1">
    <source>
        <dbReference type="SAM" id="SignalP"/>
    </source>
</evidence>
<organism evidence="2 3">
    <name type="scientific">Sphingobacterium faecale</name>
    <dbReference type="NCBI Taxonomy" id="2803775"/>
    <lineage>
        <taxon>Bacteria</taxon>
        <taxon>Pseudomonadati</taxon>
        <taxon>Bacteroidota</taxon>
        <taxon>Sphingobacteriia</taxon>
        <taxon>Sphingobacteriales</taxon>
        <taxon>Sphingobacteriaceae</taxon>
        <taxon>Sphingobacterium</taxon>
    </lineage>
</organism>
<dbReference type="Proteomes" id="UP000625283">
    <property type="component" value="Unassembled WGS sequence"/>
</dbReference>
<name>A0ABS1R6N2_9SPHI</name>
<accession>A0ABS1R6N2</accession>
<comment type="caution">
    <text evidence="2">The sequence shown here is derived from an EMBL/GenBank/DDBJ whole genome shotgun (WGS) entry which is preliminary data.</text>
</comment>
<keyword evidence="1" id="KW-0732">Signal</keyword>
<proteinExistence type="predicted"/>
<protein>
    <recommendedName>
        <fullName evidence="4">DUF4397 domain-containing protein</fullName>
    </recommendedName>
</protein>
<evidence type="ECO:0000313" key="2">
    <source>
        <dbReference type="EMBL" id="MBL1409526.1"/>
    </source>
</evidence>